<protein>
    <submittedName>
        <fullName evidence="19">Sugar ABC transporter substrate-binding protein</fullName>
    </submittedName>
</protein>
<keyword evidence="6" id="KW-0812">Transmembrane</keyword>
<dbReference type="Pfam" id="PF02563">
    <property type="entry name" value="Poly_export"/>
    <property type="match status" value="1"/>
</dbReference>
<evidence type="ECO:0000256" key="7">
    <source>
        <dbReference type="ARBA" id="ARBA00022729"/>
    </source>
</evidence>
<accession>A0A9W6GXQ2</accession>
<dbReference type="RefSeq" id="WP_281805233.1">
    <property type="nucleotide sequence ID" value="NZ_BSEC01000001.1"/>
</dbReference>
<keyword evidence="5" id="KW-0762">Sugar transport</keyword>
<dbReference type="Gene3D" id="3.10.560.10">
    <property type="entry name" value="Outer membrane lipoprotein wza domain like"/>
    <property type="match status" value="6"/>
</dbReference>
<evidence type="ECO:0000256" key="1">
    <source>
        <dbReference type="ARBA" id="ARBA00004571"/>
    </source>
</evidence>
<keyword evidence="10" id="KW-0626">Porin</keyword>
<keyword evidence="11" id="KW-0472">Membrane</keyword>
<keyword evidence="12" id="KW-0564">Palmitate</keyword>
<dbReference type="Proteomes" id="UP001144323">
    <property type="component" value="Unassembled WGS sequence"/>
</dbReference>
<comment type="similarity">
    <text evidence="2">Belongs to the BexD/CtrA/VexA family.</text>
</comment>
<dbReference type="EMBL" id="BSEC01000001">
    <property type="protein sequence ID" value="GLI94934.1"/>
    <property type="molecule type" value="Genomic_DNA"/>
</dbReference>
<evidence type="ECO:0000256" key="11">
    <source>
        <dbReference type="ARBA" id="ARBA00023136"/>
    </source>
</evidence>
<comment type="caution">
    <text evidence="19">The sequence shown here is derived from an EMBL/GenBank/DDBJ whole genome shotgun (WGS) entry which is preliminary data.</text>
</comment>
<organism evidence="19 20">
    <name type="scientific">Methylocystis echinoides</name>
    <dbReference type="NCBI Taxonomy" id="29468"/>
    <lineage>
        <taxon>Bacteria</taxon>
        <taxon>Pseudomonadati</taxon>
        <taxon>Pseudomonadota</taxon>
        <taxon>Alphaproteobacteria</taxon>
        <taxon>Hyphomicrobiales</taxon>
        <taxon>Methylocystaceae</taxon>
        <taxon>Methylocystis</taxon>
    </lineage>
</organism>
<dbReference type="Pfam" id="PF22461">
    <property type="entry name" value="SLBB_2"/>
    <property type="match status" value="1"/>
</dbReference>
<keyword evidence="9" id="KW-0406">Ion transport</keyword>
<feature type="domain" description="SLBB" evidence="18">
    <location>
        <begin position="496"/>
        <end position="577"/>
    </location>
</feature>
<proteinExistence type="inferred from homology"/>
<gene>
    <name evidence="19" type="primary">sypC</name>
    <name evidence="19" type="ORF">LMG27198_39260</name>
</gene>
<evidence type="ECO:0000256" key="2">
    <source>
        <dbReference type="ARBA" id="ARBA00009450"/>
    </source>
</evidence>
<dbReference type="InterPro" id="IPR054765">
    <property type="entry name" value="SLBB_dom"/>
</dbReference>
<evidence type="ECO:0000259" key="17">
    <source>
        <dbReference type="Pfam" id="PF10531"/>
    </source>
</evidence>
<evidence type="ECO:0000256" key="9">
    <source>
        <dbReference type="ARBA" id="ARBA00023065"/>
    </source>
</evidence>
<sequence>MALRILLLTVMLFLLAPIQAWAAEGEPNLKIGDVLTIDVPGEAAFSRPFQIDRRGMVQLPEVGGVMVKDRTLAEASAAIREALGRAYRDLDKLSVSLKEQKLLVSVHGYVKNPGNVELAPDATVQMAIVAAGGLVQGAQLDKIQLKRPNGTTTEIDYKKYLDSGDMTLLPRLEPLDVVFVPASPLTGKVQIEFDGRTLAAAGDGAEEHSAIKVFGEVNTPAIFAWKKGATVIDMIMRAGGVTRYASPDQIRIINKGTPVVFNLAAYLDSGDKKLLPEIEPGATIFVPKQVEEVRRGALTVYVMGEVAKPGAFETKEGATFIDILANAGGPTRFADTRQIRIIRGTGKVEMFDMPKYTEGKAGKPPAVSAGDAIFVPEKNETQEPSWLKIPTTRAVQVMGALYKPGRFEWADEMSLFDLLAQAGGPTARADIAHIQILRNENDRANPILFNLESFLKGGGSVKDVPKIRAGYIIMVPELPQDPNDNKSQWTRQAPEQSIYVMGQVGAPGRYAFNSTLGFLDIITAANGPTGTADLRNIRVSHRGQTGAKMTNVNLSLYLQTGDEKLLPRVKPGDVIYVPDRTKDYLDQPASRTVRMLGAINKPGRYQFSDDMSLLDLLAEAGGPNGDALQEKILVINMSSGQAQARVFDLLGFAKTGDINRLPVVRAGDVVYVPNKSQDEWRQFRDEAKDIIQAASLFSIMSALGVR</sequence>
<dbReference type="AlphaFoldDB" id="A0A9W6GXQ2"/>
<keyword evidence="20" id="KW-1185">Reference proteome</keyword>
<keyword evidence="7 15" id="KW-0732">Signal</keyword>
<dbReference type="GO" id="GO:0046930">
    <property type="term" value="C:pore complex"/>
    <property type="evidence" value="ECO:0007669"/>
    <property type="project" value="UniProtKB-KW"/>
</dbReference>
<keyword evidence="13" id="KW-0998">Cell outer membrane</keyword>
<evidence type="ECO:0000256" key="10">
    <source>
        <dbReference type="ARBA" id="ARBA00023114"/>
    </source>
</evidence>
<evidence type="ECO:0000256" key="14">
    <source>
        <dbReference type="ARBA" id="ARBA00023288"/>
    </source>
</evidence>
<feature type="domain" description="Soluble ligand binding" evidence="17">
    <location>
        <begin position="300"/>
        <end position="349"/>
    </location>
</feature>
<dbReference type="PANTHER" id="PTHR33619:SF3">
    <property type="entry name" value="POLYSACCHARIDE EXPORT PROTEIN GFCE-RELATED"/>
    <property type="match status" value="1"/>
</dbReference>
<feature type="domain" description="Polysaccharide export protein N-terminal" evidence="16">
    <location>
        <begin position="27"/>
        <end position="95"/>
    </location>
</feature>
<comment type="subcellular location">
    <subcellularLocation>
        <location evidence="1">Cell outer membrane</location>
        <topology evidence="1">Multi-pass membrane protein</topology>
    </subcellularLocation>
</comment>
<keyword evidence="8" id="KW-0625">Polysaccharide transport</keyword>
<dbReference type="GO" id="GO:0009279">
    <property type="term" value="C:cell outer membrane"/>
    <property type="evidence" value="ECO:0007669"/>
    <property type="project" value="UniProtKB-SubCell"/>
</dbReference>
<evidence type="ECO:0000256" key="15">
    <source>
        <dbReference type="SAM" id="SignalP"/>
    </source>
</evidence>
<evidence type="ECO:0000256" key="8">
    <source>
        <dbReference type="ARBA" id="ARBA00023047"/>
    </source>
</evidence>
<evidence type="ECO:0000256" key="6">
    <source>
        <dbReference type="ARBA" id="ARBA00022692"/>
    </source>
</evidence>
<dbReference type="GO" id="GO:0015159">
    <property type="term" value="F:polysaccharide transmembrane transporter activity"/>
    <property type="evidence" value="ECO:0007669"/>
    <property type="project" value="InterPro"/>
</dbReference>
<dbReference type="GO" id="GO:0015288">
    <property type="term" value="F:porin activity"/>
    <property type="evidence" value="ECO:0007669"/>
    <property type="project" value="UniProtKB-KW"/>
</dbReference>
<evidence type="ECO:0000256" key="12">
    <source>
        <dbReference type="ARBA" id="ARBA00023139"/>
    </source>
</evidence>
<evidence type="ECO:0000259" key="16">
    <source>
        <dbReference type="Pfam" id="PF02563"/>
    </source>
</evidence>
<keyword evidence="4" id="KW-1134">Transmembrane beta strand</keyword>
<evidence type="ECO:0000256" key="4">
    <source>
        <dbReference type="ARBA" id="ARBA00022452"/>
    </source>
</evidence>
<dbReference type="GO" id="GO:0006811">
    <property type="term" value="P:monoatomic ion transport"/>
    <property type="evidence" value="ECO:0007669"/>
    <property type="project" value="UniProtKB-KW"/>
</dbReference>
<feature type="signal peptide" evidence="15">
    <location>
        <begin position="1"/>
        <end position="22"/>
    </location>
</feature>
<evidence type="ECO:0000259" key="18">
    <source>
        <dbReference type="Pfam" id="PF22461"/>
    </source>
</evidence>
<dbReference type="InterPro" id="IPR049712">
    <property type="entry name" value="Poly_export"/>
</dbReference>
<reference evidence="19" key="1">
    <citation type="journal article" date="2023" name="Int. J. Syst. Evol. Microbiol.">
        <title>Methylocystis iwaonis sp. nov., a type II methane-oxidizing bacterium from surface soil of a rice paddy field in Japan, and emended description of the genus Methylocystis (ex Whittenbury et al. 1970) Bowman et al. 1993.</title>
        <authorList>
            <person name="Kaise H."/>
            <person name="Sawadogo J.B."/>
            <person name="Alam M.S."/>
            <person name="Ueno C."/>
            <person name="Dianou D."/>
            <person name="Shinjo R."/>
            <person name="Asakawa S."/>
        </authorList>
    </citation>
    <scope>NUCLEOTIDE SEQUENCE</scope>
    <source>
        <strain evidence="19">LMG27198</strain>
    </source>
</reference>
<keyword evidence="3" id="KW-0813">Transport</keyword>
<evidence type="ECO:0000256" key="13">
    <source>
        <dbReference type="ARBA" id="ARBA00023237"/>
    </source>
</evidence>
<feature type="domain" description="Soluble ligand binding" evidence="17">
    <location>
        <begin position="212"/>
        <end position="258"/>
    </location>
</feature>
<feature type="chain" id="PRO_5040917968" evidence="15">
    <location>
        <begin position="23"/>
        <end position="706"/>
    </location>
</feature>
<dbReference type="Pfam" id="PF10531">
    <property type="entry name" value="SLBB"/>
    <property type="match status" value="5"/>
</dbReference>
<keyword evidence="14" id="KW-0449">Lipoprotein</keyword>
<evidence type="ECO:0000313" key="20">
    <source>
        <dbReference type="Proteomes" id="UP001144323"/>
    </source>
</evidence>
<dbReference type="PANTHER" id="PTHR33619">
    <property type="entry name" value="POLYSACCHARIDE EXPORT PROTEIN GFCE-RELATED"/>
    <property type="match status" value="1"/>
</dbReference>
<evidence type="ECO:0000256" key="3">
    <source>
        <dbReference type="ARBA" id="ARBA00022448"/>
    </source>
</evidence>
<dbReference type="InterPro" id="IPR003715">
    <property type="entry name" value="Poly_export_N"/>
</dbReference>
<evidence type="ECO:0000313" key="19">
    <source>
        <dbReference type="EMBL" id="GLI94934.1"/>
    </source>
</evidence>
<evidence type="ECO:0000256" key="5">
    <source>
        <dbReference type="ARBA" id="ARBA00022597"/>
    </source>
</evidence>
<feature type="domain" description="Soluble ligand binding" evidence="17">
    <location>
        <begin position="395"/>
        <end position="438"/>
    </location>
</feature>
<dbReference type="InterPro" id="IPR019554">
    <property type="entry name" value="Soluble_ligand-bd"/>
</dbReference>
<name>A0A9W6GXQ2_9HYPH</name>
<feature type="domain" description="Soluble ligand binding" evidence="17">
    <location>
        <begin position="104"/>
        <end position="154"/>
    </location>
</feature>
<feature type="domain" description="Soluble ligand binding" evidence="17">
    <location>
        <begin position="593"/>
        <end position="641"/>
    </location>
</feature>